<evidence type="ECO:0000256" key="1">
    <source>
        <dbReference type="PROSITE-ProRule" id="PRU00175"/>
    </source>
</evidence>
<dbReference type="OrthoDB" id="8062037at2759"/>
<feature type="transmembrane region" description="Helical" evidence="3">
    <location>
        <begin position="315"/>
        <end position="333"/>
    </location>
</feature>
<dbReference type="InterPro" id="IPR013083">
    <property type="entry name" value="Znf_RING/FYVE/PHD"/>
</dbReference>
<feature type="region of interest" description="Disordered" evidence="2">
    <location>
        <begin position="386"/>
        <end position="451"/>
    </location>
</feature>
<feature type="compositionally biased region" description="Basic and acidic residues" evidence="2">
    <location>
        <begin position="420"/>
        <end position="451"/>
    </location>
</feature>
<dbReference type="SUPFAM" id="SSF57850">
    <property type="entry name" value="RING/U-box"/>
    <property type="match status" value="1"/>
</dbReference>
<dbReference type="Gene3D" id="3.30.40.10">
    <property type="entry name" value="Zinc/RING finger domain, C3HC4 (zinc finger)"/>
    <property type="match status" value="1"/>
</dbReference>
<dbReference type="EMBL" id="VDMD01000001">
    <property type="protein sequence ID" value="TRM70069.1"/>
    <property type="molecule type" value="Genomic_DNA"/>
</dbReference>
<keyword evidence="3" id="KW-0812">Transmembrane</keyword>
<protein>
    <recommendedName>
        <fullName evidence="4">RING-type domain-containing protein</fullName>
    </recommendedName>
</protein>
<keyword evidence="3" id="KW-1133">Transmembrane helix</keyword>
<dbReference type="PROSITE" id="PS50089">
    <property type="entry name" value="ZF_RING_2"/>
    <property type="match status" value="1"/>
</dbReference>
<dbReference type="InterPro" id="IPR001841">
    <property type="entry name" value="Znf_RING"/>
</dbReference>
<dbReference type="Proteomes" id="UP000320762">
    <property type="component" value="Unassembled WGS sequence"/>
</dbReference>
<dbReference type="AlphaFoldDB" id="A0A550CZ50"/>
<keyword evidence="3" id="KW-0472">Membrane</keyword>
<dbReference type="SMART" id="SM00184">
    <property type="entry name" value="RING"/>
    <property type="match status" value="1"/>
</dbReference>
<feature type="domain" description="RING-type" evidence="4">
    <location>
        <begin position="471"/>
        <end position="567"/>
    </location>
</feature>
<accession>A0A550CZ50</accession>
<keyword evidence="1" id="KW-0862">Zinc</keyword>
<comment type="caution">
    <text evidence="5">The sequence shown here is derived from an EMBL/GenBank/DDBJ whole genome shotgun (WGS) entry which is preliminary data.</text>
</comment>
<dbReference type="Pfam" id="PF13639">
    <property type="entry name" value="zf-RING_2"/>
    <property type="match status" value="1"/>
</dbReference>
<feature type="transmembrane region" description="Helical" evidence="3">
    <location>
        <begin position="173"/>
        <end position="194"/>
    </location>
</feature>
<dbReference type="PANTHER" id="PTHR48125:SF12">
    <property type="entry name" value="AT HOOK TRANSCRIPTION FACTOR FAMILY-RELATED"/>
    <property type="match status" value="1"/>
</dbReference>
<evidence type="ECO:0000256" key="2">
    <source>
        <dbReference type="SAM" id="MobiDB-lite"/>
    </source>
</evidence>
<feature type="transmembrane region" description="Helical" evidence="3">
    <location>
        <begin position="262"/>
        <end position="279"/>
    </location>
</feature>
<feature type="region of interest" description="Disordered" evidence="2">
    <location>
        <begin position="1"/>
        <end position="59"/>
    </location>
</feature>
<keyword evidence="1" id="KW-0479">Metal-binding</keyword>
<keyword evidence="6" id="KW-1185">Reference proteome</keyword>
<dbReference type="PANTHER" id="PTHR48125">
    <property type="entry name" value="LP07818P1"/>
    <property type="match status" value="1"/>
</dbReference>
<dbReference type="GO" id="GO:0008270">
    <property type="term" value="F:zinc ion binding"/>
    <property type="evidence" value="ECO:0007669"/>
    <property type="project" value="UniProtKB-KW"/>
</dbReference>
<organism evidence="5 6">
    <name type="scientific">Schizophyllum amplum</name>
    <dbReference type="NCBI Taxonomy" id="97359"/>
    <lineage>
        <taxon>Eukaryota</taxon>
        <taxon>Fungi</taxon>
        <taxon>Dikarya</taxon>
        <taxon>Basidiomycota</taxon>
        <taxon>Agaricomycotina</taxon>
        <taxon>Agaricomycetes</taxon>
        <taxon>Agaricomycetidae</taxon>
        <taxon>Agaricales</taxon>
        <taxon>Schizophyllaceae</taxon>
        <taxon>Schizophyllum</taxon>
    </lineage>
</organism>
<gene>
    <name evidence="5" type="ORF">BD626DRAFT_476205</name>
</gene>
<evidence type="ECO:0000313" key="6">
    <source>
        <dbReference type="Proteomes" id="UP000320762"/>
    </source>
</evidence>
<dbReference type="STRING" id="97359.A0A550CZ50"/>
<feature type="transmembrane region" description="Helical" evidence="3">
    <location>
        <begin position="130"/>
        <end position="153"/>
    </location>
</feature>
<reference evidence="5 6" key="1">
    <citation type="journal article" date="2019" name="New Phytol.">
        <title>Comparative genomics reveals unique wood-decay strategies and fruiting body development in the Schizophyllaceae.</title>
        <authorList>
            <person name="Almasi E."/>
            <person name="Sahu N."/>
            <person name="Krizsan K."/>
            <person name="Balint B."/>
            <person name="Kovacs G.M."/>
            <person name="Kiss B."/>
            <person name="Cseklye J."/>
            <person name="Drula E."/>
            <person name="Henrissat B."/>
            <person name="Nagy I."/>
            <person name="Chovatia M."/>
            <person name="Adam C."/>
            <person name="LaButti K."/>
            <person name="Lipzen A."/>
            <person name="Riley R."/>
            <person name="Grigoriev I.V."/>
            <person name="Nagy L.G."/>
        </authorList>
    </citation>
    <scope>NUCLEOTIDE SEQUENCE [LARGE SCALE GENOMIC DNA]</scope>
    <source>
        <strain evidence="5 6">NL-1724</strain>
    </source>
</reference>
<sequence length="584" mass="63756">MSVSRASSVRRVRSENDVSSQEAAPVSFLPHSAAQSATPPAPRTSHDGPSPPSTPFPAVTRPIRHAQLQLPSPPPPPVQNDEAVAPTVRPAAAFPSIAPFRHDRSLYTRTKEFFGYGRTGSRERRALVGLYWRLCWGLTQIAAIVVLVAIAANTQSPNPEKNTNEFRACDRPLGAWAIVWAVRVVLSCGMHYWGWTRDRSTDARDPESRPAVTLNNFQPPLAHEPGSRSAAAAAAAAQSTAHQSAETPALPRTRLYGRMNTLVSLLTLSWFLTAHILEYTSVDTCRYDAPHLWWLVFAILCIMYLMVLEVLALGMVVFIIAPVLFLIWNIFLICIGRHPLQNGGPIRPAVGKLPRHAVDCIPLVMYIPPPPDAPAEEQVKIPEVAYSYPPSPKPTTQQQQQQPKRHTWFRFLRKSRRSKTKGEGSGEKEGEGGKEGGHEGTEEKTEPASWEDHWDLEGFPSVVLEGNRAACAICLMDFEEPKRVVGATPAAAAGAAPTADTTAAAAAPTITATSPAPEGVTEEDRLRLADAGEGAQPLRLLACGHVFHKTCLDPWLTDVSGRCPVCQRPVEIPEAPKKAKRGRR</sequence>
<feature type="transmembrane region" description="Helical" evidence="3">
    <location>
        <begin position="291"/>
        <end position="308"/>
    </location>
</feature>
<feature type="compositionally biased region" description="Basic residues" evidence="2">
    <location>
        <begin position="403"/>
        <end position="419"/>
    </location>
</feature>
<evidence type="ECO:0000313" key="5">
    <source>
        <dbReference type="EMBL" id="TRM70069.1"/>
    </source>
</evidence>
<proteinExistence type="predicted"/>
<name>A0A550CZ50_9AGAR</name>
<evidence type="ECO:0000259" key="4">
    <source>
        <dbReference type="PROSITE" id="PS50089"/>
    </source>
</evidence>
<keyword evidence="1" id="KW-0863">Zinc-finger</keyword>
<evidence type="ECO:0000256" key="3">
    <source>
        <dbReference type="SAM" id="Phobius"/>
    </source>
</evidence>